<dbReference type="InterPro" id="IPR002213">
    <property type="entry name" value="UDP_glucos_trans"/>
</dbReference>
<organism evidence="2 3">
    <name type="scientific">Mesorhizobium caraganae</name>
    <dbReference type="NCBI Taxonomy" id="483206"/>
    <lineage>
        <taxon>Bacteria</taxon>
        <taxon>Pseudomonadati</taxon>
        <taxon>Pseudomonadota</taxon>
        <taxon>Alphaproteobacteria</taxon>
        <taxon>Hyphomicrobiales</taxon>
        <taxon>Phyllobacteriaceae</taxon>
        <taxon>Mesorhizobium</taxon>
    </lineage>
</organism>
<keyword evidence="3" id="KW-1185">Reference proteome</keyword>
<dbReference type="Gene3D" id="3.40.50.2000">
    <property type="entry name" value="Glycogen Phosphorylase B"/>
    <property type="match status" value="2"/>
</dbReference>
<evidence type="ECO:0000313" key="2">
    <source>
        <dbReference type="EMBL" id="MER9407863.1"/>
    </source>
</evidence>
<accession>A0ABV1Z768</accession>
<dbReference type="SUPFAM" id="SSF53756">
    <property type="entry name" value="UDP-Glycosyltransferase/glycogen phosphorylase"/>
    <property type="match status" value="1"/>
</dbReference>
<dbReference type="CDD" id="cd03784">
    <property type="entry name" value="GT1_Gtf-like"/>
    <property type="match status" value="1"/>
</dbReference>
<proteinExistence type="predicted"/>
<dbReference type="PANTHER" id="PTHR48050">
    <property type="entry name" value="STEROL 3-BETA-GLUCOSYLTRANSFERASE"/>
    <property type="match status" value="1"/>
</dbReference>
<protein>
    <submittedName>
        <fullName evidence="2">Glycosyltransferase</fullName>
    </submittedName>
</protein>
<evidence type="ECO:0000259" key="1">
    <source>
        <dbReference type="Pfam" id="PF06722"/>
    </source>
</evidence>
<dbReference type="InterPro" id="IPR010610">
    <property type="entry name" value="EryCIII-like_C"/>
</dbReference>
<reference evidence="2 3" key="1">
    <citation type="journal article" date="2024" name="Proc. Natl. Acad. Sci. U.S.A.">
        <title>The evolutionary genomics of adaptation to stress in wild rhizobium bacteria.</title>
        <authorList>
            <person name="Kehlet-Delgado H."/>
            <person name="Montoya A.P."/>
            <person name="Jensen K.T."/>
            <person name="Wendlandt C.E."/>
            <person name="Dexheimer C."/>
            <person name="Roberts M."/>
            <person name="Torres Martinez L."/>
            <person name="Friesen M.L."/>
            <person name="Griffitts J.S."/>
            <person name="Porter S.S."/>
        </authorList>
    </citation>
    <scope>NUCLEOTIDE SEQUENCE [LARGE SCALE GENOMIC DNA]</scope>
    <source>
        <strain evidence="2 3">M0641</strain>
    </source>
</reference>
<dbReference type="RefSeq" id="WP_352561856.1">
    <property type="nucleotide sequence ID" value="NZ_JAMYQB010000030.1"/>
</dbReference>
<evidence type="ECO:0000313" key="3">
    <source>
        <dbReference type="Proteomes" id="UP001433071"/>
    </source>
</evidence>
<sequence>MTRKASPTIALFPEASFGAALNCVGIAQALRARGARPVFICHAGFSGVFADYGFQEYQLPTDEPLSDSERQSYWQAFVRRHLPHFRLSPIDQLETYVAPTWQAIVDTAVNAEAPLRQLLARLKPDAVVLDNVIMFPAIAAAGCPWVRVVSCAETELPDAEVPPYLSGMAADDPQREAFEARYLSASAPAHDRFNRFRADSGLAPLPKGLFLETSPDLNLLLTPTIVRRERAEPLDPERFVYLEGCVRSEGPFEVPVFPRNGGPLVYVSFGSLGAMDVGLIERMLAVFDRMPARFIVNAGGLRDAYRAVPDNVYLDAWFPQPSVVAKSDLFIHHGGNNSFCEALRFGVPSLIMPYCWDGHDNAQRAGETGVGDHIGRDAWTEGGLERAILGLLADDVMRARLRENAARMALTPGTDVAAQAILSLIGT</sequence>
<dbReference type="PANTHER" id="PTHR48050:SF13">
    <property type="entry name" value="STEROL 3-BETA-GLUCOSYLTRANSFERASE UGT80A2"/>
    <property type="match status" value="1"/>
</dbReference>
<feature type="domain" description="Erythromycin biosynthesis protein CIII-like C-terminal" evidence="1">
    <location>
        <begin position="295"/>
        <end position="413"/>
    </location>
</feature>
<dbReference type="EMBL" id="JAMYQB010000030">
    <property type="protein sequence ID" value="MER9407863.1"/>
    <property type="molecule type" value="Genomic_DNA"/>
</dbReference>
<dbReference type="InterPro" id="IPR050426">
    <property type="entry name" value="Glycosyltransferase_28"/>
</dbReference>
<gene>
    <name evidence="2" type="ORF">NKI36_28000</name>
</gene>
<dbReference type="Proteomes" id="UP001433071">
    <property type="component" value="Unassembled WGS sequence"/>
</dbReference>
<dbReference type="Pfam" id="PF06722">
    <property type="entry name" value="EryCIII-like_C"/>
    <property type="match status" value="1"/>
</dbReference>
<name>A0ABV1Z768_9HYPH</name>
<comment type="caution">
    <text evidence="2">The sequence shown here is derived from an EMBL/GenBank/DDBJ whole genome shotgun (WGS) entry which is preliminary data.</text>
</comment>